<comment type="subunit">
    <text evidence="6">Tightly associated with the cellulose synthase catalytic subunit.</text>
</comment>
<accession>A0A1Q9ARF0</accession>
<comment type="pathway">
    <text evidence="6">Glycan metabolism; bacterial cellulose biosynthesis.</text>
</comment>
<evidence type="ECO:0000313" key="7">
    <source>
        <dbReference type="EMBL" id="OLP58012.1"/>
    </source>
</evidence>
<keyword evidence="6" id="KW-0997">Cell inner membrane</keyword>
<dbReference type="GO" id="GO:0006011">
    <property type="term" value="P:UDP-alpha-D-glucose metabolic process"/>
    <property type="evidence" value="ECO:0007669"/>
    <property type="project" value="InterPro"/>
</dbReference>
<comment type="function">
    <text evidence="6">Binds the cellulose synthase activator, bis-(3'-5') cyclic diguanylic acid (c-di-GMP).</text>
</comment>
<reference evidence="7 8" key="1">
    <citation type="submission" date="2016-09" db="EMBL/GenBank/DDBJ databases">
        <title>Rhizobium sp. nov., a novel species isolated from the rice rhizosphere.</title>
        <authorList>
            <person name="Zhao J."/>
            <person name="Zhang X."/>
        </authorList>
    </citation>
    <scope>NUCLEOTIDE SEQUENCE [LARGE SCALE GENOMIC DNA]</scope>
    <source>
        <strain evidence="7 8">1.7048</strain>
    </source>
</reference>
<evidence type="ECO:0000256" key="3">
    <source>
        <dbReference type="ARBA" id="ARBA00022692"/>
    </source>
</evidence>
<protein>
    <recommendedName>
        <fullName evidence="6">Cyclic di-GMP-binding protein</fullName>
    </recommendedName>
    <alternativeName>
        <fullName evidence="6">Cellulose synthase regulatory subunit</fullName>
    </alternativeName>
</protein>
<dbReference type="EMBL" id="MKIP01000059">
    <property type="protein sequence ID" value="OLP58012.1"/>
    <property type="molecule type" value="Genomic_DNA"/>
</dbReference>
<keyword evidence="6" id="KW-0973">c-di-GMP</keyword>
<dbReference type="InterPro" id="IPR018513">
    <property type="entry name" value="Cell_synthase_bac"/>
</dbReference>
<dbReference type="AlphaFoldDB" id="A0A1Q9ARF0"/>
<comment type="similarity">
    <text evidence="6">Belongs to the AcsB/BcsB family.</text>
</comment>
<keyword evidence="3 6" id="KW-0812">Transmembrane</keyword>
<name>A0A1Q9ARF0_9HYPH</name>
<organism evidence="7 8">
    <name type="scientific">Xaviernesmea oryzae</name>
    <dbReference type="NCBI Taxonomy" id="464029"/>
    <lineage>
        <taxon>Bacteria</taxon>
        <taxon>Pseudomonadati</taxon>
        <taxon>Pseudomonadota</taxon>
        <taxon>Alphaproteobacteria</taxon>
        <taxon>Hyphomicrobiales</taxon>
        <taxon>Rhizobiaceae</taxon>
        <taxon>Rhizobium/Agrobacterium group</taxon>
        <taxon>Xaviernesmea</taxon>
    </lineage>
</organism>
<dbReference type="PANTHER" id="PTHR39083:SF1">
    <property type="entry name" value="CYCLIC DI-GMP-BINDING PROTEIN"/>
    <property type="match status" value="1"/>
</dbReference>
<evidence type="ECO:0000256" key="5">
    <source>
        <dbReference type="ARBA" id="ARBA00023136"/>
    </source>
</evidence>
<feature type="transmembrane region" description="Helical" evidence="6">
    <location>
        <begin position="709"/>
        <end position="731"/>
    </location>
</feature>
<keyword evidence="8" id="KW-1185">Reference proteome</keyword>
<dbReference type="Pfam" id="PF03170">
    <property type="entry name" value="BcsB"/>
    <property type="match status" value="1"/>
</dbReference>
<dbReference type="Proteomes" id="UP000186364">
    <property type="component" value="Unassembled WGS sequence"/>
</dbReference>
<evidence type="ECO:0000256" key="2">
    <source>
        <dbReference type="ARBA" id="ARBA00022475"/>
    </source>
</evidence>
<proteinExistence type="inferred from homology"/>
<dbReference type="GO" id="GO:0030244">
    <property type="term" value="P:cellulose biosynthetic process"/>
    <property type="evidence" value="ECO:0007669"/>
    <property type="project" value="UniProtKB-KW"/>
</dbReference>
<keyword evidence="4 6" id="KW-1133">Transmembrane helix</keyword>
<keyword evidence="6" id="KW-0135">Cellulose biosynthesis</keyword>
<evidence type="ECO:0000256" key="1">
    <source>
        <dbReference type="ARBA" id="ARBA00004162"/>
    </source>
</evidence>
<evidence type="ECO:0000256" key="6">
    <source>
        <dbReference type="RuleBase" id="RU365021"/>
    </source>
</evidence>
<evidence type="ECO:0000313" key="8">
    <source>
        <dbReference type="Proteomes" id="UP000186364"/>
    </source>
</evidence>
<keyword evidence="5 6" id="KW-0472">Membrane</keyword>
<evidence type="ECO:0000256" key="4">
    <source>
        <dbReference type="ARBA" id="ARBA00022989"/>
    </source>
</evidence>
<dbReference type="UniPathway" id="UPA00694"/>
<keyword evidence="2 6" id="KW-1003">Cell membrane</keyword>
<dbReference type="PANTHER" id="PTHR39083">
    <property type="entry name" value="CYCLIC DI-GMP-BINDING PROTEIN"/>
    <property type="match status" value="1"/>
</dbReference>
<comment type="caution">
    <text evidence="7">The sequence shown here is derived from an EMBL/GenBank/DDBJ whole genome shotgun (WGS) entry which is preliminary data.</text>
</comment>
<gene>
    <name evidence="7" type="ORF">BJF93_13340</name>
</gene>
<dbReference type="GO" id="GO:0005886">
    <property type="term" value="C:plasma membrane"/>
    <property type="evidence" value="ECO:0007669"/>
    <property type="project" value="UniProtKB-SubCell"/>
</dbReference>
<dbReference type="Gene3D" id="2.60.120.260">
    <property type="entry name" value="Galactose-binding domain-like"/>
    <property type="match status" value="2"/>
</dbReference>
<sequence>MSGERKPDAKPAAKAFVAPAPAAPVLDPRGTRRPFLPQGTLRLAGEQDQRSFTVTLTAEQAAAANSITLAYQNAIVVAPENSRLSLSINNVQVGDTPIAAPEGVVNLALPLPAGLMQAGPNIVTLTGTQRHRTDCTVQSTFDLWTDIQPDQSFIGFSTPVAGRLLRLEDLAAVSPDQTGHTKITIVAPALGNPSRADGLMRVAQGLALRMGGQAFTVQSALPRSQGAGGLTVLLGTQSELAKLAPGLPPEAATAPTLAFMPLPESPASALVVSGPTPQAVQAATERLATQAQSEGERHSLSTASWRLPNAPVITGKTALPLSRLGIATTEFSGRRLRTDFTVGLPYDFYASAYGEAELLLDAAYAANVLPGSRINIYVNGNIATTAPLTTQGGGLLRHVPIRVTMRHFVPGLNTVAIEAVLLTDQDDVCSTGTPAQTTPRFALFDTSEFRMPDFGRAANWPNLAATAGMGAPYGETQPRPTALYVDRPSPETLSAAATLVGQLSAAAGHAFPVETVGAANALEGRDALVVGALPQLPPPLVAQMGLAPAAGTAWAGGKAQPTDGTANAIDSWRGKVSNGSWMDRAETVDGWLRRNFDLSLASLAVLPREDLRYQPPGAADILLAQMEAPDGKGTWTLATAPTPAALEKGLSTLIEPGTWSRVNGRIAAYDSRRALMETVAPRKVVLASTQPFSITGWRLIAANWMSTNILSFALLFLVAFAALGLITTLLLRGVGRRH</sequence>
<comment type="subcellular location">
    <subcellularLocation>
        <location evidence="6">Cell inner membrane</location>
    </subcellularLocation>
    <subcellularLocation>
        <location evidence="1">Cell membrane</location>
        <topology evidence="1">Single-pass membrane protein</topology>
    </subcellularLocation>
</comment>